<gene>
    <name evidence="3" type="ORF">K444DRAFT_619030</name>
</gene>
<feature type="compositionally biased region" description="Polar residues" evidence="1">
    <location>
        <begin position="281"/>
        <end position="303"/>
    </location>
</feature>
<feature type="compositionally biased region" description="Basic and acidic residues" evidence="1">
    <location>
        <begin position="515"/>
        <end position="535"/>
    </location>
</feature>
<dbReference type="InParanoid" id="A0A2J6SRX0"/>
<sequence>MASTPALPGEDDEPIFSLAEDCEAFFQQEISRLESEESKELRLLEEHQQRFTAWTAYMGVFAKRSLCLDRKLRHHPDLQDLVLRLLDILKTNLSYILDTQNTPEPEPSEEFSAKNEAESSPQVVDKDALEAIDGAIDRLNRLGVAIRQSSTRRLTARGTTKVSGFHSFKELATLFVKTTYPGATYELQDQLGKSMAERFDNVISSQSQHAARGERRRKTTNTLQSIAEDMEFDEEPAADVPVPEEAPAMNEAQYHRMMTERTGQSSLFQRRHDARGRRSEASMSSIDRQVLQQKMSGQSNIGSQQQKKKKETSSIQINQVGYPKAPQVKNNPNRITCEWCFETKEQKFFEGDEWRKHVDNDLKPYLCISENCAEPTCSFTTFNKWKEHMLAQHGVMWHQDVHPQATWVCAVCHDPSEGFQSPQALYSHMENAHHFTEAQLEAIVTQSKVQGRRRPDICPLCFLHVEEDPSIASKPSTARELVRTDAGKRQHEPPIPESTPKRVRTGSNVGQTSPREPDVAAKARSNDELTEAGDRNSSRIDLMARHVAAHLQGLMFLTIRLMSLHNNDSKSVSIASSSADSGDASTRKITSPGNSEPEAESPMSIWDQESIEDRDESEDGADDIPDSKSDTDWSRVIQSNKQLEGPEALGGLLHLSHPDDMDLALIKYHFPDATKTVQIHLARSTTIRRRKLLDQRHHQAWLTIDRRRPPSIQEAILDTGDEPFNRPSTRRPSRQMELVPGTTDSYNRTNPTYTSAPYIDNDSKPSSVIYSTAPSVSELDDVVYPQPVRVSEKGAEHVFCQYCGRTFPSSLLLNSSWWRSHVTEDVQPYVCLFSRCSFLFFSEYLEWAAHMDSVHSPSWIRQLSGFACPLQDECHTDGKTIPHFEDPETFARHIETNHKAYVEATFRSTADAVAAWSQPEGCCPLCKNWCGFVLDGVLDPAQQMALHIANHLKLTAFRLRLLPYGDGEIEDVDSKSVTNMEADRSLRSDDLDDMSLPPPRYFIHSGRSYTERSYTDPVLQSLRGRQSTMQWGEIELPIETSILAELIVGSYAIGVFDNPPRVFLPQSFLSEFITKAAVAEELEENLDIDNNSGLINFIVDSAKKVFATAIISAIDGSNLYMLMKRFQETEFDDGCLPLKRDTMLALPCFQGRFWNKLRTHKFLQNQWVFLAPIFSKSQFKIELEPEHIFPFTWVSNDAKEGTFSNVYQATIHESHQKDPTWTVEGHKANVAIKEIKELEEVKDSMHPAATDEEEVFNKEWEAEARALGDISSLNHRNIVQCIAAIKRGKKRYFMFQWADGGSLGDFWKDNPRPNLDPGFIKEVVLQLRELADALHELHNYKGSYRHGDLKPENILRFKDATRVGVLKIAGMGLAKHHTALTYMRPQRSTPYGTVRYEPPEVVTHKASEEGRSRLYDIWSIGCITLEFIVWLLYGYHDLVKFNDSIKSSFEESSPYFKVGNGNVAQVHPVVQACMDHIFKDPECTGNGGNIAIRDLLDIVKTNLLVVHLPQHRALNLASIGGNVAVTDTDSRPSPTYRHIGPTRATAFHFRKLLDDMIGKGKEDERYWFTGISRENLKGLPSRMISSIVTNDFLSSESANRPNQLVDRTARMRDTPTQPGLSAQLAQPSRQNLSNLLEFPVDNSFADSLFNDQKISQELIQGSNIAKLCGKCSNMDFWLPRFRIDDTLSELEQNSANCDFCKFRWQLCKDLNLQRERFSSIQFDRRKSMLRMSTSMERDPPVLSICRSPDPKTPLSMLPIQIGLPQLPAAGSDLHLRILRLWLKHCDENHPRCRPPETAMLPTRLIDVGASASTTINLYETQKDDTMKYIALSHPWGAPPHFCTFTSNIEEYKQSIDFTKLPITFQNAVSVTRELGHRYLWIDSICIIQGPDGDFNKEAMRMEDVFSSAHCVIAASSAKGQNDGFLKKRDEREHLTFIREGLPPFHICSFIDDFDQHVLEGSLNKRGWVLQERALARRTIYFTNKQTYWECGGGVRCETLTKMHNNLASLVGDPNFPEIAIKSSRSGKIRLYQALYTHYSRLKFTRYNDRPIAIAGLEKRLIRAFDTRGGFGVFDDGPGLLHRSLLWSRGSDEVTLDRITLPADSRIIVPTWSWMAFKGGIDYLELPFDGVDWEKLEIRSPWTPGSRGSWHTGDQAGVVELSAIARDFDIPREHRPEAKLIYDRPPKSDGSSQSVKCVVVGRRREGAVQSEQNRMHYVLLVTTKASQVTGEALVCERVGVGHFLGRWIRLDQPGTPVKIR</sequence>
<dbReference type="SMART" id="SM00220">
    <property type="entry name" value="S_TKc"/>
    <property type="match status" value="1"/>
</dbReference>
<dbReference type="SUPFAM" id="SSF56112">
    <property type="entry name" value="Protein kinase-like (PK-like)"/>
    <property type="match status" value="1"/>
</dbReference>
<feature type="region of interest" description="Disordered" evidence="1">
    <location>
        <begin position="261"/>
        <end position="327"/>
    </location>
</feature>
<dbReference type="Proteomes" id="UP000235371">
    <property type="component" value="Unassembled WGS sequence"/>
</dbReference>
<feature type="region of interest" description="Disordered" evidence="1">
    <location>
        <begin position="572"/>
        <end position="633"/>
    </location>
</feature>
<dbReference type="STRING" id="1095630.A0A2J6SRX0"/>
<dbReference type="InterPro" id="IPR013087">
    <property type="entry name" value="Znf_C2H2_type"/>
</dbReference>
<name>A0A2J6SRX0_9HELO</name>
<keyword evidence="4" id="KW-1185">Reference proteome</keyword>
<feature type="region of interest" description="Disordered" evidence="1">
    <location>
        <begin position="718"/>
        <end position="758"/>
    </location>
</feature>
<feature type="compositionally biased region" description="Low complexity" evidence="1">
    <location>
        <begin position="572"/>
        <end position="584"/>
    </location>
</feature>
<feature type="compositionally biased region" description="Polar residues" evidence="1">
    <location>
        <begin position="505"/>
        <end position="514"/>
    </location>
</feature>
<dbReference type="EMBL" id="KZ613872">
    <property type="protein sequence ID" value="PMD53490.1"/>
    <property type="molecule type" value="Genomic_DNA"/>
</dbReference>
<evidence type="ECO:0000313" key="4">
    <source>
        <dbReference type="Proteomes" id="UP000235371"/>
    </source>
</evidence>
<dbReference type="Pfam" id="PF00069">
    <property type="entry name" value="Pkinase"/>
    <property type="match status" value="1"/>
</dbReference>
<dbReference type="GeneID" id="36589517"/>
<dbReference type="InterPro" id="IPR000719">
    <property type="entry name" value="Prot_kinase_dom"/>
</dbReference>
<feature type="domain" description="Protein kinase" evidence="2">
    <location>
        <begin position="1192"/>
        <end position="1496"/>
    </location>
</feature>
<dbReference type="Pfam" id="PF06985">
    <property type="entry name" value="HET"/>
    <property type="match status" value="1"/>
</dbReference>
<feature type="compositionally biased region" description="Polar residues" evidence="1">
    <location>
        <begin position="742"/>
        <end position="755"/>
    </location>
</feature>
<dbReference type="Gene3D" id="1.10.510.10">
    <property type="entry name" value="Transferase(Phosphotransferase) domain 1"/>
    <property type="match status" value="1"/>
</dbReference>
<dbReference type="PANTHER" id="PTHR33112:SF10">
    <property type="entry name" value="TOL"/>
    <property type="match status" value="1"/>
</dbReference>
<feature type="region of interest" description="Disordered" evidence="1">
    <location>
        <begin position="472"/>
        <end position="535"/>
    </location>
</feature>
<feature type="compositionally biased region" description="Basic and acidic residues" evidence="1">
    <location>
        <begin position="480"/>
        <end position="494"/>
    </location>
</feature>
<dbReference type="GO" id="GO:0004672">
    <property type="term" value="F:protein kinase activity"/>
    <property type="evidence" value="ECO:0007669"/>
    <property type="project" value="InterPro"/>
</dbReference>
<organism evidence="3 4">
    <name type="scientific">Hyaloscypha bicolor E</name>
    <dbReference type="NCBI Taxonomy" id="1095630"/>
    <lineage>
        <taxon>Eukaryota</taxon>
        <taxon>Fungi</taxon>
        <taxon>Dikarya</taxon>
        <taxon>Ascomycota</taxon>
        <taxon>Pezizomycotina</taxon>
        <taxon>Leotiomycetes</taxon>
        <taxon>Helotiales</taxon>
        <taxon>Hyaloscyphaceae</taxon>
        <taxon>Hyaloscypha</taxon>
        <taxon>Hyaloscypha bicolor</taxon>
    </lineage>
</organism>
<evidence type="ECO:0000256" key="1">
    <source>
        <dbReference type="SAM" id="MobiDB-lite"/>
    </source>
</evidence>
<dbReference type="SMART" id="SM00355">
    <property type="entry name" value="ZnF_C2H2"/>
    <property type="match status" value="3"/>
</dbReference>
<accession>A0A2J6SRX0</accession>
<reference evidence="3 4" key="1">
    <citation type="submission" date="2016-04" db="EMBL/GenBank/DDBJ databases">
        <title>A degradative enzymes factory behind the ericoid mycorrhizal symbiosis.</title>
        <authorList>
            <consortium name="DOE Joint Genome Institute"/>
            <person name="Martino E."/>
            <person name="Morin E."/>
            <person name="Grelet G."/>
            <person name="Kuo A."/>
            <person name="Kohler A."/>
            <person name="Daghino S."/>
            <person name="Barry K."/>
            <person name="Choi C."/>
            <person name="Cichocki N."/>
            <person name="Clum A."/>
            <person name="Copeland A."/>
            <person name="Hainaut M."/>
            <person name="Haridas S."/>
            <person name="Labutti K."/>
            <person name="Lindquist E."/>
            <person name="Lipzen A."/>
            <person name="Khouja H.-R."/>
            <person name="Murat C."/>
            <person name="Ohm R."/>
            <person name="Olson A."/>
            <person name="Spatafora J."/>
            <person name="Veneault-Fourrey C."/>
            <person name="Henrissat B."/>
            <person name="Grigoriev I."/>
            <person name="Martin F."/>
            <person name="Perotto S."/>
        </authorList>
    </citation>
    <scope>NUCLEOTIDE SEQUENCE [LARGE SCALE GENOMIC DNA]</scope>
    <source>
        <strain evidence="3 4">E</strain>
    </source>
</reference>
<evidence type="ECO:0000313" key="3">
    <source>
        <dbReference type="EMBL" id="PMD53490.1"/>
    </source>
</evidence>
<dbReference type="CDD" id="cd00180">
    <property type="entry name" value="PKc"/>
    <property type="match status" value="1"/>
</dbReference>
<dbReference type="OrthoDB" id="4062651at2759"/>
<dbReference type="InterPro" id="IPR011009">
    <property type="entry name" value="Kinase-like_dom_sf"/>
</dbReference>
<dbReference type="PROSITE" id="PS50011">
    <property type="entry name" value="PROTEIN_KINASE_DOM"/>
    <property type="match status" value="1"/>
</dbReference>
<dbReference type="Gene3D" id="3.30.200.20">
    <property type="entry name" value="Phosphorylase Kinase, domain 1"/>
    <property type="match status" value="1"/>
</dbReference>
<dbReference type="GO" id="GO:0005524">
    <property type="term" value="F:ATP binding"/>
    <property type="evidence" value="ECO:0007669"/>
    <property type="project" value="InterPro"/>
</dbReference>
<dbReference type="PANTHER" id="PTHR33112">
    <property type="entry name" value="DOMAIN PROTEIN, PUTATIVE-RELATED"/>
    <property type="match status" value="1"/>
</dbReference>
<feature type="compositionally biased region" description="Acidic residues" evidence="1">
    <location>
        <begin position="609"/>
        <end position="624"/>
    </location>
</feature>
<feature type="region of interest" description="Disordered" evidence="1">
    <location>
        <begin position="99"/>
        <end position="123"/>
    </location>
</feature>
<evidence type="ECO:0000259" key="2">
    <source>
        <dbReference type="PROSITE" id="PS50011"/>
    </source>
</evidence>
<protein>
    <recommendedName>
        <fullName evidence="2">Protein kinase domain-containing protein</fullName>
    </recommendedName>
</protein>
<dbReference type="InterPro" id="IPR010730">
    <property type="entry name" value="HET"/>
</dbReference>
<proteinExistence type="predicted"/>
<dbReference type="RefSeq" id="XP_024730394.1">
    <property type="nucleotide sequence ID" value="XM_024881440.1"/>
</dbReference>